<keyword evidence="3 6" id="KW-0812">Transmembrane</keyword>
<evidence type="ECO:0000259" key="7">
    <source>
        <dbReference type="Pfam" id="PF03772"/>
    </source>
</evidence>
<evidence type="ECO:0000256" key="1">
    <source>
        <dbReference type="ARBA" id="ARBA00004651"/>
    </source>
</evidence>
<accession>A0A1Y5RKI6</accession>
<proteinExistence type="predicted"/>
<feature type="transmembrane region" description="Helical" evidence="6">
    <location>
        <begin position="22"/>
        <end position="42"/>
    </location>
</feature>
<feature type="domain" description="ComEC/Rec2-related protein" evidence="7">
    <location>
        <begin position="241"/>
        <end position="519"/>
    </location>
</feature>
<dbReference type="InterPro" id="IPR025405">
    <property type="entry name" value="DUF4131"/>
</dbReference>
<dbReference type="Pfam" id="PF13567">
    <property type="entry name" value="DUF4131"/>
    <property type="match status" value="1"/>
</dbReference>
<dbReference type="AlphaFoldDB" id="A0A1Y5RKI6"/>
<keyword evidence="10" id="KW-1185">Reference proteome</keyword>
<protein>
    <submittedName>
        <fullName evidence="9">ComEC family competence protein</fullName>
    </submittedName>
</protein>
<feature type="transmembrane region" description="Helical" evidence="6">
    <location>
        <begin position="275"/>
        <end position="297"/>
    </location>
</feature>
<dbReference type="GO" id="GO:0005886">
    <property type="term" value="C:plasma membrane"/>
    <property type="evidence" value="ECO:0007669"/>
    <property type="project" value="UniProtKB-SubCell"/>
</dbReference>
<feature type="transmembrane region" description="Helical" evidence="6">
    <location>
        <begin position="369"/>
        <end position="388"/>
    </location>
</feature>
<evidence type="ECO:0000256" key="6">
    <source>
        <dbReference type="SAM" id="Phobius"/>
    </source>
</evidence>
<evidence type="ECO:0000313" key="9">
    <source>
        <dbReference type="EMBL" id="SLN19742.1"/>
    </source>
</evidence>
<evidence type="ECO:0000256" key="3">
    <source>
        <dbReference type="ARBA" id="ARBA00022692"/>
    </source>
</evidence>
<dbReference type="EMBL" id="FWFW01000001">
    <property type="protein sequence ID" value="SLN19742.1"/>
    <property type="molecule type" value="Genomic_DNA"/>
</dbReference>
<keyword evidence="5 6" id="KW-0472">Membrane</keyword>
<sequence length="716" mass="76712">MTSILSPLYWLLDIFDRQRGRLFLWLPVMIGVGVSLYFVASIEPAPQTYIYSAVFTGLGMVVLCFIPAYYAPPLTMCVMISIGFLSAGYRAHSVAAPVLNYRYYGPVEGRIIKIDRSASEAVRLTLDHVILKNMQPHRTPIRVRISLHGPQDYITPEPGLRIAMTAHVSPPPSAADPTGFNFQRMAWFDQLGGVGYTRTPVLRSGATDKGLSLAIHRIRQSLSLALQSQMSGQAGAFAAAILTGDRSGISAQTAENLRASNLSHLLAISGLHMGLLTGVIFAAIRVGLALIPVAFFYLPTKKIAAVCALIAGAMYLALSGWNVATERAYIMVSMMFIAVLFDRQAISMRAVAMAAILILLIRPEVLPEPGFQMSFAATTALVTVFTLVRRFNVMGRWPRWANGALTVVLSSAVAGIATAPVAAAHFNRIADLGLIANVISVPVMGAVVMPAAILAAVLSPIGLQSLPLAVMEPAIRWILFVAQKVSNVEGAVTHVVMPPSQTLPLIALGGLFVMLWRGRAQLLGLLPVILGFALWATADRPSLLVSADGGLVGRMTAEGRALNKATGAGFSAHSWLENDGDIPDQIAAAARFLPSLDIAGVRIAHVSGRGWLEAAQSACETHDIVIVNKKWETEPLKPCLMLDLAYLAQSGALSFRPLENGVDITTAYGASGVRLWTTPSLRYSKRPIDAVLQDLTQRGVFGLAVTTAGHIDPYAP</sequence>
<organism evidence="9 10">
    <name type="scientific">Pacificibacter marinus</name>
    <dbReference type="NCBI Taxonomy" id="658057"/>
    <lineage>
        <taxon>Bacteria</taxon>
        <taxon>Pseudomonadati</taxon>
        <taxon>Pseudomonadota</taxon>
        <taxon>Alphaproteobacteria</taxon>
        <taxon>Rhodobacterales</taxon>
        <taxon>Roseobacteraceae</taxon>
        <taxon>Pacificibacter</taxon>
    </lineage>
</organism>
<keyword evidence="2" id="KW-1003">Cell membrane</keyword>
<dbReference type="NCBIfam" id="TIGR00360">
    <property type="entry name" value="ComEC_N-term"/>
    <property type="match status" value="1"/>
</dbReference>
<evidence type="ECO:0000256" key="2">
    <source>
        <dbReference type="ARBA" id="ARBA00022475"/>
    </source>
</evidence>
<feature type="domain" description="DUF4131" evidence="8">
    <location>
        <begin position="53"/>
        <end position="198"/>
    </location>
</feature>
<feature type="transmembrane region" description="Helical" evidence="6">
    <location>
        <begin position="400"/>
        <end position="422"/>
    </location>
</feature>
<name>A0A1Y5RKI6_9RHOB</name>
<feature type="transmembrane region" description="Helical" evidence="6">
    <location>
        <begin position="48"/>
        <end position="71"/>
    </location>
</feature>
<evidence type="ECO:0000256" key="4">
    <source>
        <dbReference type="ARBA" id="ARBA00022989"/>
    </source>
</evidence>
<feature type="transmembrane region" description="Helical" evidence="6">
    <location>
        <begin position="345"/>
        <end position="363"/>
    </location>
</feature>
<gene>
    <name evidence="9" type="ORF">PAM7971_00572</name>
</gene>
<dbReference type="PANTHER" id="PTHR30619">
    <property type="entry name" value="DNA INTERNALIZATION/COMPETENCE PROTEIN COMEC/REC2"/>
    <property type="match status" value="1"/>
</dbReference>
<dbReference type="RefSeq" id="WP_244515364.1">
    <property type="nucleotide sequence ID" value="NZ_FNZV01000001.1"/>
</dbReference>
<dbReference type="STRING" id="658057.SAMN04488032_10178"/>
<feature type="transmembrane region" description="Helical" evidence="6">
    <location>
        <begin position="303"/>
        <end position="324"/>
    </location>
</feature>
<dbReference type="PANTHER" id="PTHR30619:SF1">
    <property type="entry name" value="RECOMBINATION PROTEIN 2"/>
    <property type="match status" value="1"/>
</dbReference>
<feature type="transmembrane region" description="Helical" evidence="6">
    <location>
        <begin position="434"/>
        <end position="458"/>
    </location>
</feature>
<keyword evidence="4 6" id="KW-1133">Transmembrane helix</keyword>
<evidence type="ECO:0000259" key="8">
    <source>
        <dbReference type="Pfam" id="PF13567"/>
    </source>
</evidence>
<dbReference type="Proteomes" id="UP000193307">
    <property type="component" value="Unassembled WGS sequence"/>
</dbReference>
<reference evidence="9 10" key="1">
    <citation type="submission" date="2017-03" db="EMBL/GenBank/DDBJ databases">
        <authorList>
            <person name="Afonso C.L."/>
            <person name="Miller P.J."/>
            <person name="Scott M.A."/>
            <person name="Spackman E."/>
            <person name="Goraichik I."/>
            <person name="Dimitrov K.M."/>
            <person name="Suarez D.L."/>
            <person name="Swayne D.E."/>
        </authorList>
    </citation>
    <scope>NUCLEOTIDE SEQUENCE [LARGE SCALE GENOMIC DNA]</scope>
    <source>
        <strain evidence="9 10">CECT 7971</strain>
    </source>
</reference>
<evidence type="ECO:0000313" key="10">
    <source>
        <dbReference type="Proteomes" id="UP000193307"/>
    </source>
</evidence>
<comment type="subcellular location">
    <subcellularLocation>
        <location evidence="1">Cell membrane</location>
        <topology evidence="1">Multi-pass membrane protein</topology>
    </subcellularLocation>
</comment>
<dbReference type="Pfam" id="PF03772">
    <property type="entry name" value="Competence"/>
    <property type="match status" value="1"/>
</dbReference>
<evidence type="ECO:0000256" key="5">
    <source>
        <dbReference type="ARBA" id="ARBA00023136"/>
    </source>
</evidence>
<dbReference type="InterPro" id="IPR004477">
    <property type="entry name" value="ComEC_N"/>
</dbReference>
<dbReference type="InterPro" id="IPR052159">
    <property type="entry name" value="Competence_DNA_uptake"/>
</dbReference>